<dbReference type="GeneID" id="19242314"/>
<dbReference type="EMBL" id="KE721216">
    <property type="protein sequence ID" value="ERF71403.1"/>
    <property type="molecule type" value="Genomic_DNA"/>
</dbReference>
<keyword evidence="3" id="KW-0862">Zinc</keyword>
<dbReference type="PROSITE" id="PS50089">
    <property type="entry name" value="ZF_RING_2"/>
    <property type="match status" value="1"/>
</dbReference>
<dbReference type="Proteomes" id="UP000019373">
    <property type="component" value="Unassembled WGS sequence"/>
</dbReference>
<keyword evidence="1" id="KW-0479">Metal-binding</keyword>
<evidence type="ECO:0000259" key="5">
    <source>
        <dbReference type="PROSITE" id="PS50089"/>
    </source>
</evidence>
<dbReference type="PROSITE" id="PS51382">
    <property type="entry name" value="SPX"/>
    <property type="match status" value="1"/>
</dbReference>
<dbReference type="InterPro" id="IPR017907">
    <property type="entry name" value="Znf_RING_CS"/>
</dbReference>
<accession>U1GH05</accession>
<keyword evidence="2 4" id="KW-0863">Zinc-finger</keyword>
<dbReference type="GO" id="GO:0008270">
    <property type="term" value="F:zinc ion binding"/>
    <property type="evidence" value="ECO:0007669"/>
    <property type="project" value="UniProtKB-KW"/>
</dbReference>
<dbReference type="InterPro" id="IPR018957">
    <property type="entry name" value="Znf_C3HC4_RING-type"/>
</dbReference>
<dbReference type="SMART" id="SM00184">
    <property type="entry name" value="RING"/>
    <property type="match status" value="1"/>
</dbReference>
<dbReference type="PANTHER" id="PTHR23327">
    <property type="entry name" value="RING FINGER PROTEIN 127"/>
    <property type="match status" value="1"/>
</dbReference>
<dbReference type="PROSITE" id="PS00518">
    <property type="entry name" value="ZF_RING_1"/>
    <property type="match status" value="1"/>
</dbReference>
<evidence type="ECO:0000256" key="2">
    <source>
        <dbReference type="ARBA" id="ARBA00022771"/>
    </source>
</evidence>
<dbReference type="eggNOG" id="KOG4159">
    <property type="taxonomic scope" value="Eukaryota"/>
</dbReference>
<evidence type="ECO:0000313" key="8">
    <source>
        <dbReference type="Proteomes" id="UP000019373"/>
    </source>
</evidence>
<organism evidence="7 8">
    <name type="scientific">Endocarpon pusillum (strain Z07020 / HMAS-L-300199)</name>
    <name type="common">Lichen-forming fungus</name>
    <dbReference type="NCBI Taxonomy" id="1263415"/>
    <lineage>
        <taxon>Eukaryota</taxon>
        <taxon>Fungi</taxon>
        <taxon>Dikarya</taxon>
        <taxon>Ascomycota</taxon>
        <taxon>Pezizomycotina</taxon>
        <taxon>Eurotiomycetes</taxon>
        <taxon>Chaetothyriomycetidae</taxon>
        <taxon>Verrucariales</taxon>
        <taxon>Verrucariaceae</taxon>
        <taxon>Endocarpon</taxon>
    </lineage>
</organism>
<dbReference type="InterPro" id="IPR013083">
    <property type="entry name" value="Znf_RING/FYVE/PHD"/>
</dbReference>
<dbReference type="SUPFAM" id="SSF57850">
    <property type="entry name" value="RING/U-box"/>
    <property type="match status" value="1"/>
</dbReference>
<sequence length="464" mass="52943">MKFAHDFDASLRKEEYPQEWLDSAISYRQLKKCIKKVQKELRELGLDPHILEQLWQNVDNNDEIVTIRASPEEPRSRPYHYYISSGGANFKPRLTVAIDPRDGSPLDAWLSPETRNFLKGLPRSPRTEKQLFISAAAGIDGGTSQPTLLSVSEHGNTVELEIGDSTEAFETVEIPLTSDSEFFQILKRELDDLNRLQEMKQKQLTIQINKLGSDITNLTEIASKRSRAEVEAWREIFRLYVDSQIFFSTSKQDTGTRSCSAAQKQLEDFSNGIADKRKRLRLSHNGSAALNSFLYINASLLQFMKFQEINRTALTKIMKKFDKRTALHMQANLPRMLADEQFVAHDLAKAACFTIQEQLLPIVPQINDYLCPVCLTISFKPVRLRCNHVFCIRCLIVMQRAKQDHCPLCRGGVVMEACGENVDAKLMKFLKMKFPAEVKAKQKENQHAAGVDRYGENYDKCAVM</sequence>
<gene>
    <name evidence="7" type="ORF">EPUS_07431</name>
</gene>
<evidence type="ECO:0000256" key="3">
    <source>
        <dbReference type="ARBA" id="ARBA00022833"/>
    </source>
</evidence>
<keyword evidence="8" id="KW-1185">Reference proteome</keyword>
<feature type="domain" description="SPX" evidence="6">
    <location>
        <begin position="1"/>
        <end position="335"/>
    </location>
</feature>
<dbReference type="Gene3D" id="3.30.40.10">
    <property type="entry name" value="Zinc/RING finger domain, C3HC4 (zinc finger)"/>
    <property type="match status" value="1"/>
</dbReference>
<feature type="domain" description="RING-type" evidence="5">
    <location>
        <begin position="371"/>
        <end position="410"/>
    </location>
</feature>
<dbReference type="OrthoDB" id="5588846at2759"/>
<dbReference type="AlphaFoldDB" id="U1GH05"/>
<dbReference type="OMA" id="CIRCLIV"/>
<name>U1GH05_ENDPU</name>
<reference evidence="8" key="1">
    <citation type="journal article" date="2014" name="BMC Genomics">
        <title>Genome characteristics reveal the impact of lichenization on lichen-forming fungus Endocarpon pusillum Hedwig (Verrucariales, Ascomycota).</title>
        <authorList>
            <person name="Wang Y.-Y."/>
            <person name="Liu B."/>
            <person name="Zhang X.-Y."/>
            <person name="Zhou Q.-M."/>
            <person name="Zhang T."/>
            <person name="Li H."/>
            <person name="Yu Y.-F."/>
            <person name="Zhang X.-L."/>
            <person name="Hao X.-Y."/>
            <person name="Wang M."/>
            <person name="Wang L."/>
            <person name="Wei J.-C."/>
        </authorList>
    </citation>
    <scope>NUCLEOTIDE SEQUENCE [LARGE SCALE GENOMIC DNA]</scope>
    <source>
        <strain evidence="8">Z07020 / HMAS-L-300199</strain>
    </source>
</reference>
<evidence type="ECO:0000256" key="1">
    <source>
        <dbReference type="ARBA" id="ARBA00022723"/>
    </source>
</evidence>
<protein>
    <recommendedName>
        <fullName evidence="9">RING-14 protein</fullName>
    </recommendedName>
</protein>
<dbReference type="Pfam" id="PF03105">
    <property type="entry name" value="SPX"/>
    <property type="match status" value="1"/>
</dbReference>
<dbReference type="RefSeq" id="XP_007802962.1">
    <property type="nucleotide sequence ID" value="XM_007804771.1"/>
</dbReference>
<evidence type="ECO:0000313" key="7">
    <source>
        <dbReference type="EMBL" id="ERF71403.1"/>
    </source>
</evidence>
<evidence type="ECO:0000256" key="4">
    <source>
        <dbReference type="PROSITE-ProRule" id="PRU00175"/>
    </source>
</evidence>
<dbReference type="HOGENOM" id="CLU_017137_2_1_1"/>
<dbReference type="InterPro" id="IPR001841">
    <property type="entry name" value="Znf_RING"/>
</dbReference>
<evidence type="ECO:0008006" key="9">
    <source>
        <dbReference type="Google" id="ProtNLM"/>
    </source>
</evidence>
<dbReference type="InterPro" id="IPR004331">
    <property type="entry name" value="SPX_dom"/>
</dbReference>
<dbReference type="PANTHER" id="PTHR23327:SF51">
    <property type="entry name" value="TRANSCRIPTIONAL REGULATOR OF YEAST FORM ADHERENCE 3"/>
    <property type="match status" value="1"/>
</dbReference>
<evidence type="ECO:0000259" key="6">
    <source>
        <dbReference type="PROSITE" id="PS51382"/>
    </source>
</evidence>
<proteinExistence type="predicted"/>
<dbReference type="Pfam" id="PF00097">
    <property type="entry name" value="zf-C3HC4"/>
    <property type="match status" value="1"/>
</dbReference>